<dbReference type="GeneID" id="17352956"/>
<reference evidence="3 4" key="1">
    <citation type="journal article" date="2010" name="Plant Cell">
        <title>The Chlorella variabilis NC64A genome reveals adaptation to photosymbiosis, coevolution with viruses, and cryptic sex.</title>
        <authorList>
            <person name="Blanc G."/>
            <person name="Duncan G."/>
            <person name="Agarkova I."/>
            <person name="Borodovsky M."/>
            <person name="Gurnon J."/>
            <person name="Kuo A."/>
            <person name="Lindquist E."/>
            <person name="Lucas S."/>
            <person name="Pangilinan J."/>
            <person name="Polle J."/>
            <person name="Salamov A."/>
            <person name="Terry A."/>
            <person name="Yamada T."/>
            <person name="Dunigan D.D."/>
            <person name="Grigoriev I.V."/>
            <person name="Claverie J.M."/>
            <person name="Van Etten J.L."/>
        </authorList>
    </citation>
    <scope>NUCLEOTIDE SEQUENCE [LARGE SCALE GENOMIC DNA]</scope>
    <source>
        <strain evidence="3 4">NC64A</strain>
    </source>
</reference>
<feature type="domain" description="AB hydrolase-1" evidence="2">
    <location>
        <begin position="505"/>
        <end position="561"/>
    </location>
</feature>
<dbReference type="PANTHER" id="PTHR37471:SF1">
    <property type="entry name" value="AB HYDROLASE-1 DOMAIN-CONTAINING PROTEIN"/>
    <property type="match status" value="1"/>
</dbReference>
<organism evidence="4">
    <name type="scientific">Chlorella variabilis</name>
    <name type="common">Green alga</name>
    <dbReference type="NCBI Taxonomy" id="554065"/>
    <lineage>
        <taxon>Eukaryota</taxon>
        <taxon>Viridiplantae</taxon>
        <taxon>Chlorophyta</taxon>
        <taxon>core chlorophytes</taxon>
        <taxon>Trebouxiophyceae</taxon>
        <taxon>Chlorellales</taxon>
        <taxon>Chlorellaceae</taxon>
        <taxon>Chlorella clade</taxon>
        <taxon>Chlorella</taxon>
    </lineage>
</organism>
<name>E1ZKX6_CHLVA</name>
<evidence type="ECO:0000313" key="4">
    <source>
        <dbReference type="Proteomes" id="UP000008141"/>
    </source>
</evidence>
<dbReference type="InParanoid" id="E1ZKX6"/>
<feature type="region of interest" description="Disordered" evidence="1">
    <location>
        <begin position="300"/>
        <end position="338"/>
    </location>
</feature>
<dbReference type="EMBL" id="GL433851">
    <property type="protein sequence ID" value="EFN53457.1"/>
    <property type="molecule type" value="Genomic_DNA"/>
</dbReference>
<accession>E1ZKX6</accession>
<dbReference type="eggNOG" id="ENOG502QW6Q">
    <property type="taxonomic scope" value="Eukaryota"/>
</dbReference>
<sequence length="691" mass="73366">MGSVRSEAAGGGYPSALLSRSHTLGSSHWLTDAAWLGGLMVAAGAAWRGLAAHHPAVRLLATGYLAVEGLFYLWSKLRLRHVSKLWEIVPDSSRLPIHFERFLQLRDVFCIREFLSGWFMGAPVETILRGNAEEFVAYGFHCRLLHQLSEPEQANIRGFLDDVERAWGFRFAPGYDPHLPFMCHLWEPLRAYHKPLVLFALTELAARTAHVLMWLMGFRPGHEGGFSCWHAPPLSPTPPGAATLSPPMSPVGARRPPGLSLRRHSTSEAVAGVVHHAAEHALDATLTVTSAAAAVVAAQHPHGGPAPLSPRPQSPLSPRSQSPLFGPAPSPAPQHVASPARPLPVAAAAAAPVAAPAPAGQESGAAVAAAVAQPQQSRRRNKGDSATDFAGALLVEPAAADPAEAAAPAPAGPAPAAASSPADSASSGAGSGSGGAAAASRGEAAAAGATTRPDVPVVFLHGVGFGVLPYLHLVRDMQHACGATPFFMVEVPHVALRLCWEARDVDDVAHAVAAMLARHGYRRACVVGHSYGSFVASRLCQLHPELVHSAVLMDPVAMMTCYPQASRDGRLLFNFIYKEPCAANFTSLAGAVDLLRFLCSRDLTIAQAICRKFQWSELMIWPQDLPRRSLVVLSGQDDLVPCELVMAHLKLTGHPAKVMHHPELGHGGILLDPAWQAQFVANLRAMLAAQR</sequence>
<dbReference type="Gene3D" id="3.40.50.1820">
    <property type="entry name" value="alpha/beta hydrolase"/>
    <property type="match status" value="1"/>
</dbReference>
<dbReference type="STRING" id="554065.E1ZKX6"/>
<protein>
    <recommendedName>
        <fullName evidence="2">AB hydrolase-1 domain-containing protein</fullName>
    </recommendedName>
</protein>
<dbReference type="OrthoDB" id="2017000at2759"/>
<gene>
    <name evidence="3" type="ORF">CHLNCDRAFT_136719</name>
</gene>
<dbReference type="InterPro" id="IPR000073">
    <property type="entry name" value="AB_hydrolase_1"/>
</dbReference>
<dbReference type="Proteomes" id="UP000008141">
    <property type="component" value="Unassembled WGS sequence"/>
</dbReference>
<dbReference type="KEGG" id="cvr:CHLNCDRAFT_136719"/>
<dbReference type="Pfam" id="PF00561">
    <property type="entry name" value="Abhydrolase_1"/>
    <property type="match status" value="1"/>
</dbReference>
<feature type="region of interest" description="Disordered" evidence="1">
    <location>
        <begin position="401"/>
        <end position="437"/>
    </location>
</feature>
<dbReference type="SUPFAM" id="SSF53474">
    <property type="entry name" value="alpha/beta-Hydrolases"/>
    <property type="match status" value="1"/>
</dbReference>
<evidence type="ECO:0000256" key="1">
    <source>
        <dbReference type="SAM" id="MobiDB-lite"/>
    </source>
</evidence>
<feature type="region of interest" description="Disordered" evidence="1">
    <location>
        <begin position="238"/>
        <end position="259"/>
    </location>
</feature>
<keyword evidence="4" id="KW-1185">Reference proteome</keyword>
<feature type="compositionally biased region" description="Low complexity" evidence="1">
    <location>
        <begin position="401"/>
        <end position="428"/>
    </location>
</feature>
<dbReference type="RefSeq" id="XP_005845559.1">
    <property type="nucleotide sequence ID" value="XM_005845497.1"/>
</dbReference>
<dbReference type="PANTHER" id="PTHR37471">
    <property type="entry name" value="UNNAMED PRODUCT"/>
    <property type="match status" value="1"/>
</dbReference>
<evidence type="ECO:0000313" key="3">
    <source>
        <dbReference type="EMBL" id="EFN53457.1"/>
    </source>
</evidence>
<dbReference type="InterPro" id="IPR029058">
    <property type="entry name" value="AB_hydrolase_fold"/>
</dbReference>
<evidence type="ECO:0000259" key="2">
    <source>
        <dbReference type="Pfam" id="PF00561"/>
    </source>
</evidence>
<dbReference type="AlphaFoldDB" id="E1ZKX6"/>
<proteinExistence type="predicted"/>